<proteinExistence type="predicted"/>
<evidence type="ECO:0000256" key="1">
    <source>
        <dbReference type="SAM" id="MobiDB-lite"/>
    </source>
</evidence>
<comment type="caution">
    <text evidence="2">The sequence shown here is derived from an EMBL/GenBank/DDBJ whole genome shotgun (WGS) entry which is preliminary data.</text>
</comment>
<dbReference type="EMBL" id="JAAMFK010000007">
    <property type="protein sequence ID" value="MBS9339085.1"/>
    <property type="molecule type" value="Genomic_DNA"/>
</dbReference>
<protein>
    <submittedName>
        <fullName evidence="2">Uncharacterized protein</fullName>
    </submittedName>
</protein>
<feature type="compositionally biased region" description="Polar residues" evidence="1">
    <location>
        <begin position="46"/>
        <end position="72"/>
    </location>
</feature>
<feature type="region of interest" description="Disordered" evidence="1">
    <location>
        <begin position="43"/>
        <end position="97"/>
    </location>
</feature>
<reference evidence="2 3" key="1">
    <citation type="submission" date="2020-02" db="EMBL/GenBank/DDBJ databases">
        <title>Fructobacillus sp. isolated from paper mulberry of Taiwan.</title>
        <authorList>
            <person name="Lin S.-T."/>
        </authorList>
    </citation>
    <scope>NUCLEOTIDE SEQUENCE [LARGE SCALE GENOMIC DNA]</scope>
    <source>
        <strain evidence="2 3">M2-14</strain>
    </source>
</reference>
<dbReference type="RefSeq" id="WP_213809367.1">
    <property type="nucleotide sequence ID" value="NZ_JAAMFK010000007.1"/>
</dbReference>
<name>A0ABS5R0X0_9LACO</name>
<keyword evidence="3" id="KW-1185">Reference proteome</keyword>
<evidence type="ECO:0000313" key="3">
    <source>
        <dbReference type="Proteomes" id="UP001519504"/>
    </source>
</evidence>
<accession>A0ABS5R0X0</accession>
<dbReference type="Proteomes" id="UP001519504">
    <property type="component" value="Unassembled WGS sequence"/>
</dbReference>
<sequence>MTKKNNLMSIAQSKKTWLIASSVFLSTGMGELANRHNLVNADKGAVSQQKTSGSEQFSPTTQAEETRSSAAISSDAPVNDNFKSKRKRQPIRVTTPI</sequence>
<gene>
    <name evidence="2" type="ORF">G6R29_05555</name>
</gene>
<evidence type="ECO:0000313" key="2">
    <source>
        <dbReference type="EMBL" id="MBS9339085.1"/>
    </source>
</evidence>
<organism evidence="2 3">
    <name type="scientific">Fructobacillus broussonetiae</name>
    <dbReference type="NCBI Taxonomy" id="2713173"/>
    <lineage>
        <taxon>Bacteria</taxon>
        <taxon>Bacillati</taxon>
        <taxon>Bacillota</taxon>
        <taxon>Bacilli</taxon>
        <taxon>Lactobacillales</taxon>
        <taxon>Lactobacillaceae</taxon>
        <taxon>Fructobacillus</taxon>
    </lineage>
</organism>